<protein>
    <recommendedName>
        <fullName evidence="1">Stage 0 sporulation protein A homolog</fullName>
    </recommendedName>
</protein>
<dbReference type="InterPro" id="IPR001789">
    <property type="entry name" value="Sig_transdc_resp-reg_receiver"/>
</dbReference>
<dbReference type="OrthoDB" id="9809318at2"/>
<feature type="domain" description="HTH LytTR-type" evidence="5">
    <location>
        <begin position="135"/>
        <end position="242"/>
    </location>
</feature>
<feature type="domain" description="Response regulatory" evidence="4">
    <location>
        <begin position="5"/>
        <end position="119"/>
    </location>
</feature>
<dbReference type="InterPro" id="IPR046947">
    <property type="entry name" value="LytR-like"/>
</dbReference>
<dbReference type="HOGENOM" id="CLU_000445_14_1_9"/>
<dbReference type="SMART" id="SM00448">
    <property type="entry name" value="REC"/>
    <property type="match status" value="1"/>
</dbReference>
<dbReference type="AlphaFoldDB" id="C8W4Z0"/>
<dbReference type="SMART" id="SM00850">
    <property type="entry name" value="LytTR"/>
    <property type="match status" value="1"/>
</dbReference>
<evidence type="ECO:0000256" key="1">
    <source>
        <dbReference type="ARBA" id="ARBA00018672"/>
    </source>
</evidence>
<dbReference type="Proteomes" id="UP000002217">
    <property type="component" value="Chromosome"/>
</dbReference>
<dbReference type="eggNOG" id="COG3279">
    <property type="taxonomic scope" value="Bacteria"/>
</dbReference>
<dbReference type="InterPro" id="IPR007492">
    <property type="entry name" value="LytTR_DNA-bd_dom"/>
</dbReference>
<keyword evidence="7" id="KW-1185">Reference proteome</keyword>
<dbReference type="RefSeq" id="WP_015756063.1">
    <property type="nucleotide sequence ID" value="NC_013216.1"/>
</dbReference>
<dbReference type="PANTHER" id="PTHR37299:SF1">
    <property type="entry name" value="STAGE 0 SPORULATION PROTEIN A HOMOLOG"/>
    <property type="match status" value="1"/>
</dbReference>
<dbReference type="PROSITE" id="PS50110">
    <property type="entry name" value="RESPONSE_REGULATORY"/>
    <property type="match status" value="1"/>
</dbReference>
<dbReference type="Pfam" id="PF04397">
    <property type="entry name" value="LytTR"/>
    <property type="match status" value="1"/>
</dbReference>
<name>C8W4Z0_DESAS</name>
<dbReference type="PANTHER" id="PTHR37299">
    <property type="entry name" value="TRANSCRIPTIONAL REGULATOR-RELATED"/>
    <property type="match status" value="1"/>
</dbReference>
<feature type="modified residue" description="4-aspartylphosphate" evidence="3">
    <location>
        <position position="56"/>
    </location>
</feature>
<dbReference type="Gene3D" id="3.40.50.2300">
    <property type="match status" value="1"/>
</dbReference>
<proteinExistence type="predicted"/>
<sequence>MLEARVLIVEDNEDVREHIKTIINTQADFTVVGECGNGNEVLDLVEKYHPNIVLLDIEIPSRTGIDVAKDLAELKPGIFLIFITGHSEFCLTAFEIKSLDYILKPFTEERVISSLLRAKSFLNCLNPAFVNMSRISIKTRGGTIIFIEAKSISYIEKVKGIKYISIYTDHGYYNITETLNDIEAKLPEQFYRCHKSFIINLERVKALVRDGLNTFHVLLNNSKQKVSVSKYHYDELIKKLNS</sequence>
<dbReference type="SUPFAM" id="SSF52172">
    <property type="entry name" value="CheY-like"/>
    <property type="match status" value="1"/>
</dbReference>
<reference evidence="6 7" key="1">
    <citation type="journal article" date="2009" name="Stand. Genomic Sci.">
        <title>Complete genome sequence of Desulfotomaculum acetoxidans type strain (5575).</title>
        <authorList>
            <person name="Spring S."/>
            <person name="Lapidus A."/>
            <person name="Schroder M."/>
            <person name="Gleim D."/>
            <person name="Sims D."/>
            <person name="Meincke L."/>
            <person name="Glavina Del Rio T."/>
            <person name="Tice H."/>
            <person name="Copeland A."/>
            <person name="Cheng J.F."/>
            <person name="Lucas S."/>
            <person name="Chen F."/>
            <person name="Nolan M."/>
            <person name="Bruce D."/>
            <person name="Goodwin L."/>
            <person name="Pitluck S."/>
            <person name="Ivanova N."/>
            <person name="Mavromatis K."/>
            <person name="Mikhailova N."/>
            <person name="Pati A."/>
            <person name="Chen A."/>
            <person name="Palaniappan K."/>
            <person name="Land M."/>
            <person name="Hauser L."/>
            <person name="Chang Y.J."/>
            <person name="Jeffries C.D."/>
            <person name="Chain P."/>
            <person name="Saunders E."/>
            <person name="Brettin T."/>
            <person name="Detter J.C."/>
            <person name="Goker M."/>
            <person name="Bristow J."/>
            <person name="Eisen J.A."/>
            <person name="Markowitz V."/>
            <person name="Hugenholtz P."/>
            <person name="Kyrpides N.C."/>
            <person name="Klenk H.P."/>
            <person name="Han C."/>
        </authorList>
    </citation>
    <scope>NUCLEOTIDE SEQUENCE [LARGE SCALE GENOMIC DNA]</scope>
    <source>
        <strain evidence="7">ATCC 49208 / DSM 771 / VKM B-1644</strain>
    </source>
</reference>
<gene>
    <name evidence="6" type="ordered locus">Dtox_0399</name>
</gene>
<evidence type="ECO:0000259" key="5">
    <source>
        <dbReference type="PROSITE" id="PS50930"/>
    </source>
</evidence>
<organism evidence="6 7">
    <name type="scientific">Desulfofarcimen acetoxidans (strain ATCC 49208 / DSM 771 / KCTC 5769 / VKM B-1644 / 5575)</name>
    <name type="common">Desulfotomaculum acetoxidans</name>
    <dbReference type="NCBI Taxonomy" id="485916"/>
    <lineage>
        <taxon>Bacteria</taxon>
        <taxon>Bacillati</taxon>
        <taxon>Bacillota</taxon>
        <taxon>Clostridia</taxon>
        <taxon>Eubacteriales</taxon>
        <taxon>Peptococcaceae</taxon>
        <taxon>Desulfofarcimen</taxon>
    </lineage>
</organism>
<dbReference type="EMBL" id="CP001720">
    <property type="protein sequence ID" value="ACV61342.1"/>
    <property type="molecule type" value="Genomic_DNA"/>
</dbReference>
<evidence type="ECO:0000259" key="4">
    <source>
        <dbReference type="PROSITE" id="PS50110"/>
    </source>
</evidence>
<comment type="function">
    <text evidence="2">May play the central regulatory role in sporulation. It may be an element of the effector pathway responsible for the activation of sporulation genes in response to nutritional stress. Spo0A may act in concert with spo0H (a sigma factor) to control the expression of some genes that are critical to the sporulation process.</text>
</comment>
<evidence type="ECO:0000313" key="7">
    <source>
        <dbReference type="Proteomes" id="UP000002217"/>
    </source>
</evidence>
<dbReference type="Gene3D" id="2.40.50.1020">
    <property type="entry name" value="LytTr DNA-binding domain"/>
    <property type="match status" value="1"/>
</dbReference>
<accession>C8W4Z0</accession>
<dbReference type="PROSITE" id="PS50930">
    <property type="entry name" value="HTH_LYTTR"/>
    <property type="match status" value="1"/>
</dbReference>
<evidence type="ECO:0000256" key="3">
    <source>
        <dbReference type="PROSITE-ProRule" id="PRU00169"/>
    </source>
</evidence>
<dbReference type="GO" id="GO:0003677">
    <property type="term" value="F:DNA binding"/>
    <property type="evidence" value="ECO:0007669"/>
    <property type="project" value="InterPro"/>
</dbReference>
<keyword evidence="3" id="KW-0597">Phosphoprotein</keyword>
<dbReference type="Pfam" id="PF00072">
    <property type="entry name" value="Response_reg"/>
    <property type="match status" value="1"/>
</dbReference>
<dbReference type="InterPro" id="IPR011006">
    <property type="entry name" value="CheY-like_superfamily"/>
</dbReference>
<evidence type="ECO:0000256" key="2">
    <source>
        <dbReference type="ARBA" id="ARBA00024867"/>
    </source>
</evidence>
<dbReference type="GO" id="GO:0000156">
    <property type="term" value="F:phosphorelay response regulator activity"/>
    <property type="evidence" value="ECO:0007669"/>
    <property type="project" value="InterPro"/>
</dbReference>
<evidence type="ECO:0000313" key="6">
    <source>
        <dbReference type="EMBL" id="ACV61342.1"/>
    </source>
</evidence>
<dbReference type="KEGG" id="dae:Dtox_0399"/>
<dbReference type="STRING" id="485916.Dtox_0399"/>